<dbReference type="EnsemblMetazoa" id="CJA38169.1">
    <property type="protein sequence ID" value="CJA38169.1"/>
    <property type="gene ID" value="WBGene00214016"/>
</dbReference>
<evidence type="ECO:0000256" key="1">
    <source>
        <dbReference type="SAM" id="MobiDB-lite"/>
    </source>
</evidence>
<evidence type="ECO:0000313" key="2">
    <source>
        <dbReference type="EnsemblMetazoa" id="CJA38169.1"/>
    </source>
</evidence>
<proteinExistence type="predicted"/>
<feature type="compositionally biased region" description="Basic residues" evidence="1">
    <location>
        <begin position="192"/>
        <end position="205"/>
    </location>
</feature>
<organism evidence="2 3">
    <name type="scientific">Caenorhabditis japonica</name>
    <dbReference type="NCBI Taxonomy" id="281687"/>
    <lineage>
        <taxon>Eukaryota</taxon>
        <taxon>Metazoa</taxon>
        <taxon>Ecdysozoa</taxon>
        <taxon>Nematoda</taxon>
        <taxon>Chromadorea</taxon>
        <taxon>Rhabditida</taxon>
        <taxon>Rhabditina</taxon>
        <taxon>Rhabditomorpha</taxon>
        <taxon>Rhabditoidea</taxon>
        <taxon>Rhabditidae</taxon>
        <taxon>Peloderinae</taxon>
        <taxon>Caenorhabditis</taxon>
    </lineage>
</organism>
<accession>A0A8R1IMV3</accession>
<feature type="compositionally biased region" description="Basic and acidic residues" evidence="1">
    <location>
        <begin position="154"/>
        <end position="163"/>
    </location>
</feature>
<evidence type="ECO:0000313" key="3">
    <source>
        <dbReference type="Proteomes" id="UP000005237"/>
    </source>
</evidence>
<dbReference type="AlphaFoldDB" id="A0A8R1IMV3"/>
<name>A0A8R1IMV3_CAEJA</name>
<sequence length="205" mass="23114">FGRDPTLTIDRILDPSPKSVKTDLRLFKESLTTTLRDAWNEAAIRSREAQAVYQKKANEGAQGSIIKAGDRVMYKDYSNHKGLSRKLVLPWTGDFRVVEVNPPTATIYDRRDSRKPERIVHLDQIKKISSSEEDIDTPVTEADAVANDGTNSEVGDKQEEVIRNPEPTVQTTSKTLSNQTETSPDIAPVRRNPQRQRKLPAKFKT</sequence>
<feature type="compositionally biased region" description="Polar residues" evidence="1">
    <location>
        <begin position="167"/>
        <end position="183"/>
    </location>
</feature>
<feature type="region of interest" description="Disordered" evidence="1">
    <location>
        <begin position="144"/>
        <end position="205"/>
    </location>
</feature>
<evidence type="ECO:0008006" key="4">
    <source>
        <dbReference type="Google" id="ProtNLM"/>
    </source>
</evidence>
<protein>
    <recommendedName>
        <fullName evidence="4">Integrase-type domain-containing protein</fullName>
    </recommendedName>
</protein>
<keyword evidence="3" id="KW-1185">Reference proteome</keyword>
<reference evidence="3" key="1">
    <citation type="submission" date="2010-08" db="EMBL/GenBank/DDBJ databases">
        <authorList>
            <consortium name="Caenorhabditis japonica Sequencing Consortium"/>
            <person name="Wilson R.K."/>
        </authorList>
    </citation>
    <scope>NUCLEOTIDE SEQUENCE [LARGE SCALE GENOMIC DNA]</scope>
    <source>
        <strain evidence="3">DF5081</strain>
    </source>
</reference>
<dbReference type="Proteomes" id="UP000005237">
    <property type="component" value="Unassembled WGS sequence"/>
</dbReference>
<reference evidence="2" key="2">
    <citation type="submission" date="2022-06" db="UniProtKB">
        <authorList>
            <consortium name="EnsemblMetazoa"/>
        </authorList>
    </citation>
    <scope>IDENTIFICATION</scope>
    <source>
        <strain evidence="2">DF5081</strain>
    </source>
</reference>